<evidence type="ECO:0000313" key="2">
    <source>
        <dbReference type="Proteomes" id="UP000309819"/>
    </source>
</evidence>
<dbReference type="Pfam" id="PF19952">
    <property type="entry name" value="DUF6414"/>
    <property type="match status" value="1"/>
</dbReference>
<organism evidence="1 2">
    <name type="scientific">Pseudomonas mosselii</name>
    <dbReference type="NCBI Taxonomy" id="78327"/>
    <lineage>
        <taxon>Bacteria</taxon>
        <taxon>Pseudomonadati</taxon>
        <taxon>Pseudomonadota</taxon>
        <taxon>Gammaproteobacteria</taxon>
        <taxon>Pseudomonadales</taxon>
        <taxon>Pseudomonadaceae</taxon>
        <taxon>Pseudomonas</taxon>
    </lineage>
</organism>
<proteinExistence type="predicted"/>
<dbReference type="EMBL" id="VAUO01000006">
    <property type="protein sequence ID" value="TLP59048.1"/>
    <property type="molecule type" value="Genomic_DNA"/>
</dbReference>
<gene>
    <name evidence="1" type="ORF">FEM01_14170</name>
</gene>
<protein>
    <submittedName>
        <fullName evidence="1">Uncharacterized protein</fullName>
    </submittedName>
</protein>
<accession>A0A5R8YZT0</accession>
<comment type="caution">
    <text evidence="1">The sequence shown here is derived from an EMBL/GenBank/DDBJ whole genome shotgun (WGS) entry which is preliminary data.</text>
</comment>
<dbReference type="RefSeq" id="WP_138220119.1">
    <property type="nucleotide sequence ID" value="NZ_VAUO01000006.1"/>
</dbReference>
<reference evidence="1 2" key="1">
    <citation type="submission" date="2019-05" db="EMBL/GenBank/DDBJ databases">
        <title>Pseudomonas sp. SC006 isolated from lettuce that can produce HBGAs.</title>
        <authorList>
            <person name="Wang D."/>
            <person name="Liao N."/>
            <person name="Liu D."/>
            <person name="Zhang Z."/>
            <person name="Zou S."/>
        </authorList>
    </citation>
    <scope>NUCLEOTIDE SEQUENCE [LARGE SCALE GENOMIC DNA]</scope>
    <source>
        <strain evidence="1 2">SC006</strain>
    </source>
</reference>
<evidence type="ECO:0000313" key="1">
    <source>
        <dbReference type="EMBL" id="TLP59048.1"/>
    </source>
</evidence>
<keyword evidence="2" id="KW-1185">Reference proteome</keyword>
<dbReference type="OrthoDB" id="1550743at2"/>
<dbReference type="Proteomes" id="UP000309819">
    <property type="component" value="Unassembled WGS sequence"/>
</dbReference>
<name>A0A5R8YZT0_9PSED</name>
<dbReference type="InterPro" id="IPR045633">
    <property type="entry name" value="DUF6414"/>
</dbReference>
<dbReference type="AlphaFoldDB" id="A0A5R8YZT0"/>
<sequence length="302" mass="33930">MKNFIYLDRFKVYSLSSQLMSGVTEYILEEKQQSLQENEEQKGPVGSGRIIAEIIEKTASSVEKKFLHDYAYSLFESRLKEDNKLLDLTGLTYSDVLGSVSHGQLVKVKGKAKIVDYLEVVRSLKAMESIMPSLGVVTSNDERTLLAENLDSLSGAAKSEAIGRLKKLNDIKNFRQSEHTNFFQKHLSEVMEYAFDGALELEVGFDGYKVSADLNRDHLREPINTVVKKYSRFTEVEFCMVGVVTQVGAVEPVPEADEVTEEHNMREAISITTAAIAGLERSFRCRPDNEIIVDPIAIFTEL</sequence>